<evidence type="ECO:0000259" key="6">
    <source>
        <dbReference type="Pfam" id="PF13664"/>
    </source>
</evidence>
<evidence type="ECO:0000313" key="8">
    <source>
        <dbReference type="Proteomes" id="UP000282957"/>
    </source>
</evidence>
<evidence type="ECO:0000313" key="7">
    <source>
        <dbReference type="EMBL" id="RVT98783.1"/>
    </source>
</evidence>
<dbReference type="AlphaFoldDB" id="A0A437MMC3"/>
<dbReference type="Proteomes" id="UP000282957">
    <property type="component" value="Unassembled WGS sequence"/>
</dbReference>
<evidence type="ECO:0000256" key="2">
    <source>
        <dbReference type="ARBA" id="ARBA00022692"/>
    </source>
</evidence>
<organism evidence="7 8">
    <name type="scientific">Rhodovarius crocodyli</name>
    <dbReference type="NCBI Taxonomy" id="1979269"/>
    <lineage>
        <taxon>Bacteria</taxon>
        <taxon>Pseudomonadati</taxon>
        <taxon>Pseudomonadota</taxon>
        <taxon>Alphaproteobacteria</taxon>
        <taxon>Acetobacterales</taxon>
        <taxon>Roseomonadaceae</taxon>
        <taxon>Rhodovarius</taxon>
    </lineage>
</organism>
<keyword evidence="4 5" id="KW-0472">Membrane</keyword>
<feature type="transmembrane region" description="Helical" evidence="5">
    <location>
        <begin position="71"/>
        <end position="90"/>
    </location>
</feature>
<comment type="caution">
    <text evidence="7">The sequence shown here is derived from an EMBL/GenBank/DDBJ whole genome shotgun (WGS) entry which is preliminary data.</text>
</comment>
<name>A0A437MMC3_9PROT</name>
<sequence length="137" mass="14799">MGILFFIALLAVSLCLGGMAFFSFCVAPLTFSRLPPEHAKTFIRAIFPLYYLYIIGTAIAAAIALMPMSGMASALMAGVAFVAFWLRQALTPRINALRDQSEAGDANAERRFRRLHKASVIANLIQIGTTIAVLGGF</sequence>
<comment type="subcellular location">
    <subcellularLocation>
        <location evidence="1">Membrane</location>
    </subcellularLocation>
</comment>
<evidence type="ECO:0000256" key="4">
    <source>
        <dbReference type="ARBA" id="ARBA00023136"/>
    </source>
</evidence>
<dbReference type="InterPro" id="IPR025423">
    <property type="entry name" value="TMEM205-like"/>
</dbReference>
<feature type="transmembrane region" description="Helical" evidence="5">
    <location>
        <begin position="42"/>
        <end position="65"/>
    </location>
</feature>
<keyword evidence="3 5" id="KW-1133">Transmembrane helix</keyword>
<proteinExistence type="predicted"/>
<feature type="transmembrane region" description="Helical" evidence="5">
    <location>
        <begin position="6"/>
        <end position="30"/>
    </location>
</feature>
<dbReference type="OrthoDB" id="5741001at2"/>
<dbReference type="Pfam" id="PF13664">
    <property type="entry name" value="DUF4149"/>
    <property type="match status" value="1"/>
</dbReference>
<keyword evidence="2 5" id="KW-0812">Transmembrane</keyword>
<reference evidence="7 8" key="1">
    <citation type="submission" date="2019-01" db="EMBL/GenBank/DDBJ databases">
        <authorList>
            <person name="Chen W.-M."/>
        </authorList>
    </citation>
    <scope>NUCLEOTIDE SEQUENCE [LARGE SCALE GENOMIC DNA]</scope>
    <source>
        <strain evidence="7 8">CCP-6</strain>
    </source>
</reference>
<keyword evidence="8" id="KW-1185">Reference proteome</keyword>
<dbReference type="RefSeq" id="WP_127785254.1">
    <property type="nucleotide sequence ID" value="NZ_SACL01000001.1"/>
</dbReference>
<dbReference type="EMBL" id="SACL01000001">
    <property type="protein sequence ID" value="RVT98783.1"/>
    <property type="molecule type" value="Genomic_DNA"/>
</dbReference>
<feature type="domain" description="TMEM205-like" evidence="6">
    <location>
        <begin position="10"/>
        <end position="101"/>
    </location>
</feature>
<evidence type="ECO:0000256" key="1">
    <source>
        <dbReference type="ARBA" id="ARBA00004370"/>
    </source>
</evidence>
<evidence type="ECO:0000256" key="5">
    <source>
        <dbReference type="SAM" id="Phobius"/>
    </source>
</evidence>
<gene>
    <name evidence="7" type="ORF">EOD42_01340</name>
</gene>
<dbReference type="GO" id="GO:0016020">
    <property type="term" value="C:membrane"/>
    <property type="evidence" value="ECO:0007669"/>
    <property type="project" value="UniProtKB-SubCell"/>
</dbReference>
<evidence type="ECO:0000256" key="3">
    <source>
        <dbReference type="ARBA" id="ARBA00022989"/>
    </source>
</evidence>
<protein>
    <submittedName>
        <fullName evidence="7">DUF4149 domain-containing protein</fullName>
    </submittedName>
</protein>
<accession>A0A437MMC3</accession>
<feature type="transmembrane region" description="Helical" evidence="5">
    <location>
        <begin position="118"/>
        <end position="136"/>
    </location>
</feature>